<dbReference type="InterPro" id="IPR035901">
    <property type="entry name" value="GIY-YIG_endonuc_sf"/>
</dbReference>
<comment type="caution">
    <text evidence="2">The sequence shown here is derived from an EMBL/GenBank/DDBJ whole genome shotgun (WGS) entry which is preliminary data.</text>
</comment>
<dbReference type="PROSITE" id="PS50164">
    <property type="entry name" value="GIY_YIG"/>
    <property type="match status" value="1"/>
</dbReference>
<feature type="domain" description="GIY-YIG" evidence="1">
    <location>
        <begin position="172"/>
        <end position="261"/>
    </location>
</feature>
<dbReference type="Gene3D" id="3.40.1440.10">
    <property type="entry name" value="GIY-YIG endonuclease"/>
    <property type="match status" value="1"/>
</dbReference>
<proteinExistence type="predicted"/>
<evidence type="ECO:0000259" key="1">
    <source>
        <dbReference type="PROSITE" id="PS50164"/>
    </source>
</evidence>
<dbReference type="SUPFAM" id="SSF82771">
    <property type="entry name" value="GIY-YIG endonuclease"/>
    <property type="match status" value="1"/>
</dbReference>
<dbReference type="EMBL" id="JBHUIK010000003">
    <property type="protein sequence ID" value="MFD2214974.1"/>
    <property type="molecule type" value="Genomic_DNA"/>
</dbReference>
<sequence>MFDILADLYHNSGLSDLFDIREKDDKRDRTTPYVSYRVKPNIYKIRAFEVVGTENDFYFRIYHATDMVDDLRESFAGIEGFQGSTKKYLTVFKTADYDSLTCQIKNLLLNKDIIKICKESSSVARMSRFEGLELPNVDTSIIDVMGMTFKWKEIIKIWEDNSEDNTIKKVLSQKGIYIQRSEDGTSRYIGSAYGTGGILERWVNHLNSLGDAHHLNLFVLEKGYNEVIFSVIEFYEGADIIKREGMWKQILGTVNVGPYNGIQLNRN</sequence>
<evidence type="ECO:0000313" key="2">
    <source>
        <dbReference type="EMBL" id="MFD2214974.1"/>
    </source>
</evidence>
<reference evidence="3" key="1">
    <citation type="journal article" date="2019" name="Int. J. Syst. Evol. Microbiol.">
        <title>The Global Catalogue of Microorganisms (GCM) 10K type strain sequencing project: providing services to taxonomists for standard genome sequencing and annotation.</title>
        <authorList>
            <consortium name="The Broad Institute Genomics Platform"/>
            <consortium name="The Broad Institute Genome Sequencing Center for Infectious Disease"/>
            <person name="Wu L."/>
            <person name="Ma J."/>
        </authorList>
    </citation>
    <scope>NUCLEOTIDE SEQUENCE [LARGE SCALE GENOMIC DNA]</scope>
    <source>
        <strain evidence="3">CGMCC 1.15474</strain>
    </source>
</reference>
<evidence type="ECO:0000313" key="3">
    <source>
        <dbReference type="Proteomes" id="UP001597318"/>
    </source>
</evidence>
<organism evidence="2 3">
    <name type="scientific">Metabacillus endolithicus</name>
    <dbReference type="NCBI Taxonomy" id="1535204"/>
    <lineage>
        <taxon>Bacteria</taxon>
        <taxon>Bacillati</taxon>
        <taxon>Bacillota</taxon>
        <taxon>Bacilli</taxon>
        <taxon>Bacillales</taxon>
        <taxon>Bacillaceae</taxon>
        <taxon>Metabacillus</taxon>
    </lineage>
</organism>
<dbReference type="Proteomes" id="UP001597318">
    <property type="component" value="Unassembled WGS sequence"/>
</dbReference>
<gene>
    <name evidence="2" type="ORF">ACFSKK_14890</name>
</gene>
<protein>
    <submittedName>
        <fullName evidence="2">GIY-YIG nuclease family protein</fullName>
    </submittedName>
</protein>
<dbReference type="Pfam" id="PF01541">
    <property type="entry name" value="GIY-YIG"/>
    <property type="match status" value="1"/>
</dbReference>
<keyword evidence="3" id="KW-1185">Reference proteome</keyword>
<name>A0ABW5C010_9BACI</name>
<accession>A0ABW5C010</accession>
<dbReference type="InterPro" id="IPR000305">
    <property type="entry name" value="GIY-YIG_endonuc"/>
</dbReference>
<dbReference type="RefSeq" id="WP_247346503.1">
    <property type="nucleotide sequence ID" value="NZ_CP095550.1"/>
</dbReference>